<protein>
    <recommendedName>
        <fullName evidence="1">Phosphoadenosine phosphosulphate reductase domain-containing protein</fullName>
    </recommendedName>
</protein>
<dbReference type="Pfam" id="PF01507">
    <property type="entry name" value="PAPS_reduct"/>
    <property type="match status" value="1"/>
</dbReference>
<accession>A0A0F9PWH9</accession>
<dbReference type="AlphaFoldDB" id="A0A0F9PWH9"/>
<gene>
    <name evidence="2" type="ORF">LCGC14_0792240</name>
</gene>
<feature type="domain" description="Phosphoadenosine phosphosulphate reductase" evidence="1">
    <location>
        <begin position="17"/>
        <end position="170"/>
    </location>
</feature>
<dbReference type="InterPro" id="IPR002500">
    <property type="entry name" value="PAPS_reduct_dom"/>
</dbReference>
<dbReference type="PANTHER" id="PTHR43196">
    <property type="entry name" value="SULFATE ADENYLYLTRANSFERASE SUBUNIT 2"/>
    <property type="match status" value="1"/>
</dbReference>
<dbReference type="PANTHER" id="PTHR43196:SF2">
    <property type="entry name" value="PHOSPHOADENOSINE PHOSPHOSULFATE REDUCTASE"/>
    <property type="match status" value="1"/>
</dbReference>
<dbReference type="SUPFAM" id="SSF52402">
    <property type="entry name" value="Adenine nucleotide alpha hydrolases-like"/>
    <property type="match status" value="1"/>
</dbReference>
<organism evidence="2">
    <name type="scientific">marine sediment metagenome</name>
    <dbReference type="NCBI Taxonomy" id="412755"/>
    <lineage>
        <taxon>unclassified sequences</taxon>
        <taxon>metagenomes</taxon>
        <taxon>ecological metagenomes</taxon>
    </lineage>
</organism>
<dbReference type="InterPro" id="IPR014729">
    <property type="entry name" value="Rossmann-like_a/b/a_fold"/>
</dbReference>
<proteinExistence type="predicted"/>
<dbReference type="InterPro" id="IPR050128">
    <property type="entry name" value="Sulfate_adenylyltrnsfr_sub2"/>
</dbReference>
<reference evidence="2" key="1">
    <citation type="journal article" date="2015" name="Nature">
        <title>Complex archaea that bridge the gap between prokaryotes and eukaryotes.</title>
        <authorList>
            <person name="Spang A."/>
            <person name="Saw J.H."/>
            <person name="Jorgensen S.L."/>
            <person name="Zaremba-Niedzwiedzka K."/>
            <person name="Martijn J."/>
            <person name="Lind A.E."/>
            <person name="van Eijk R."/>
            <person name="Schleper C."/>
            <person name="Guy L."/>
            <person name="Ettema T.J."/>
        </authorList>
    </citation>
    <scope>NUCLEOTIDE SEQUENCE</scope>
</reference>
<name>A0A0F9PWH9_9ZZZZ</name>
<sequence>MRLQEFEPPEGYYFADSYGKDSSTVRDLLQLGKFKHDTHYSQGGIDPPELVRFGRLHHPEAIIERPRMSIFKAIQTKGMPRRQSRWCCEMIKEKSGSGRRVVTGIRWAESSRRRTRRMFEVCRTDGTKMFLHPIIDWTDAEVWEYIHTRNIPYCRLYDEGYKRLGCVLCPMQRPWQTQRELKQFPKISEAWKRACYRYYEKGSKGVQRWPTAEAFWQWWLSREGEPKVAEAQCIMFDN</sequence>
<dbReference type="EMBL" id="LAZR01002096">
    <property type="protein sequence ID" value="KKN34584.1"/>
    <property type="molecule type" value="Genomic_DNA"/>
</dbReference>
<comment type="caution">
    <text evidence="2">The sequence shown here is derived from an EMBL/GenBank/DDBJ whole genome shotgun (WGS) entry which is preliminary data.</text>
</comment>
<evidence type="ECO:0000313" key="2">
    <source>
        <dbReference type="EMBL" id="KKN34584.1"/>
    </source>
</evidence>
<dbReference type="Gene3D" id="3.40.50.620">
    <property type="entry name" value="HUPs"/>
    <property type="match status" value="1"/>
</dbReference>
<dbReference type="GO" id="GO:0003824">
    <property type="term" value="F:catalytic activity"/>
    <property type="evidence" value="ECO:0007669"/>
    <property type="project" value="InterPro"/>
</dbReference>
<evidence type="ECO:0000259" key="1">
    <source>
        <dbReference type="Pfam" id="PF01507"/>
    </source>
</evidence>